<keyword evidence="1" id="KW-1133">Transmembrane helix</keyword>
<evidence type="ECO:0008006" key="4">
    <source>
        <dbReference type="Google" id="ProtNLM"/>
    </source>
</evidence>
<evidence type="ECO:0000313" key="3">
    <source>
        <dbReference type="Proteomes" id="UP000077421"/>
    </source>
</evidence>
<protein>
    <recommendedName>
        <fullName evidence="4">DUF983 domain-containing protein</fullName>
    </recommendedName>
</protein>
<accession>A0A853KC06</accession>
<keyword evidence="1" id="KW-0472">Membrane</keyword>
<keyword evidence="1" id="KW-0812">Transmembrane</keyword>
<sequence>MSKPVYCNRCTNTIEYREDLIICFNFIKLSVYHNECYSEELKGVSGLFLNNPINSLSWTLAAFILLPLTLFFSFISHQWILMALPLIVLFIRYLSWYLFEKNLS</sequence>
<reference evidence="2 3" key="1">
    <citation type="submission" date="2016-02" db="EMBL/GenBank/DDBJ databases">
        <title>Draft genome sequence of Acidibacillus ferrooxidans SLC66.</title>
        <authorList>
            <person name="Oliveira G."/>
            <person name="Nancucheo I."/>
            <person name="Dall'Agnol H."/>
            <person name="Johnson B."/>
            <person name="Oliveira R."/>
            <person name="Nunes G.L."/>
            <person name="Tzotzos G."/>
            <person name="Orellana S.C."/>
            <person name="Salim A.C."/>
            <person name="Araujo F.M."/>
        </authorList>
    </citation>
    <scope>NUCLEOTIDE SEQUENCE [LARGE SCALE GENOMIC DNA]</scope>
    <source>
        <strain evidence="2 3">SLC66</strain>
    </source>
</reference>
<dbReference type="Proteomes" id="UP000077421">
    <property type="component" value="Unassembled WGS sequence"/>
</dbReference>
<feature type="transmembrane region" description="Helical" evidence="1">
    <location>
        <begin position="79"/>
        <end position="99"/>
    </location>
</feature>
<gene>
    <name evidence="2" type="ORF">AYW79_05805</name>
</gene>
<dbReference type="AlphaFoldDB" id="A0A853KC06"/>
<evidence type="ECO:0000313" key="2">
    <source>
        <dbReference type="EMBL" id="OAG94377.1"/>
    </source>
</evidence>
<name>A0A853KC06_9BACL</name>
<proteinExistence type="predicted"/>
<evidence type="ECO:0000256" key="1">
    <source>
        <dbReference type="SAM" id="Phobius"/>
    </source>
</evidence>
<organism evidence="2 3">
    <name type="scientific">Ferroacidibacillus organovorans</name>
    <dbReference type="NCBI Taxonomy" id="1765683"/>
    <lineage>
        <taxon>Bacteria</taxon>
        <taxon>Bacillati</taxon>
        <taxon>Bacillota</taxon>
        <taxon>Bacilli</taxon>
        <taxon>Bacillales</taxon>
        <taxon>Alicyclobacillaceae</taxon>
        <taxon>Ferroacidibacillus</taxon>
    </lineage>
</organism>
<feature type="transmembrane region" description="Helical" evidence="1">
    <location>
        <begin position="55"/>
        <end position="72"/>
    </location>
</feature>
<dbReference type="EMBL" id="LSUQ01000011">
    <property type="protein sequence ID" value="OAG94377.1"/>
    <property type="molecule type" value="Genomic_DNA"/>
</dbReference>
<comment type="caution">
    <text evidence="2">The sequence shown here is derived from an EMBL/GenBank/DDBJ whole genome shotgun (WGS) entry which is preliminary data.</text>
</comment>